<organism evidence="7 8">
    <name type="scientific">Streptomyces chattanoogensis</name>
    <dbReference type="NCBI Taxonomy" id="66876"/>
    <lineage>
        <taxon>Bacteria</taxon>
        <taxon>Bacillati</taxon>
        <taxon>Actinomycetota</taxon>
        <taxon>Actinomycetes</taxon>
        <taxon>Kitasatosporales</taxon>
        <taxon>Streptomycetaceae</taxon>
        <taxon>Streptomyces</taxon>
    </lineage>
</organism>
<sequence>MSARTAPTAPVSRRRTAFVAAAVAGVLALSACGWGGSGGDASSGAGFGRSADRIATVPPADRKAAPELSGTTTRGTRLDVADYRGKVVVLNVWSSTCGPCIAETPGLVKVARSSRDKGVRFVGINTRDAETSQATAFEEQHKVPYPSLSDPAGRLLLRFPKGSLNPQTIPSTLVLDRHGRLAARTMGAVDEDTLRKMIAPLVKEK</sequence>
<comment type="caution">
    <text evidence="7">The sequence shown here is derived from an EMBL/GenBank/DDBJ whole genome shotgun (WGS) entry which is preliminary data.</text>
</comment>
<evidence type="ECO:0000313" key="7">
    <source>
        <dbReference type="EMBL" id="KPC61182.1"/>
    </source>
</evidence>
<reference evidence="8" key="1">
    <citation type="submission" date="2015-07" db="EMBL/GenBank/DDBJ databases">
        <authorList>
            <person name="Ju K.-S."/>
            <person name="Doroghazi J.R."/>
            <person name="Metcalf W.W."/>
        </authorList>
    </citation>
    <scope>NUCLEOTIDE SEQUENCE [LARGE SCALE GENOMIC DNA]</scope>
    <source>
        <strain evidence="8">NRRL ISP-5002</strain>
    </source>
</reference>
<keyword evidence="4" id="KW-1015">Disulfide bond</keyword>
<accession>A0A0N0GXR4</accession>
<dbReference type="InterPro" id="IPR013766">
    <property type="entry name" value="Thioredoxin_domain"/>
</dbReference>
<evidence type="ECO:0000256" key="5">
    <source>
        <dbReference type="ARBA" id="ARBA00023284"/>
    </source>
</evidence>
<evidence type="ECO:0000256" key="1">
    <source>
        <dbReference type="ARBA" id="ARBA00004196"/>
    </source>
</evidence>
<proteinExistence type="predicted"/>
<dbReference type="Gene3D" id="3.40.30.10">
    <property type="entry name" value="Glutaredoxin"/>
    <property type="match status" value="1"/>
</dbReference>
<keyword evidence="3" id="KW-0812">Transmembrane</keyword>
<gene>
    <name evidence="7" type="ORF">ADL29_25740</name>
</gene>
<dbReference type="GO" id="GO:0030313">
    <property type="term" value="C:cell envelope"/>
    <property type="evidence" value="ECO:0007669"/>
    <property type="project" value="UniProtKB-SubCell"/>
</dbReference>
<dbReference type="PROSITE" id="PS51352">
    <property type="entry name" value="THIOREDOXIN_2"/>
    <property type="match status" value="1"/>
</dbReference>
<keyword evidence="3" id="KW-0735">Signal-anchor</keyword>
<name>A0A0N0GXR4_9ACTN</name>
<dbReference type="CDD" id="cd02966">
    <property type="entry name" value="TlpA_like_family"/>
    <property type="match status" value="1"/>
</dbReference>
<dbReference type="InterPro" id="IPR050553">
    <property type="entry name" value="Thioredoxin_ResA/DsbE_sf"/>
</dbReference>
<dbReference type="Pfam" id="PF08534">
    <property type="entry name" value="Redoxin"/>
    <property type="match status" value="1"/>
</dbReference>
<evidence type="ECO:0000256" key="4">
    <source>
        <dbReference type="ARBA" id="ARBA00023157"/>
    </source>
</evidence>
<dbReference type="PATRIC" id="fig|66876.3.peg.5644"/>
<dbReference type="PANTHER" id="PTHR42852">
    <property type="entry name" value="THIOL:DISULFIDE INTERCHANGE PROTEIN DSBE"/>
    <property type="match status" value="1"/>
</dbReference>
<dbReference type="Proteomes" id="UP000037982">
    <property type="component" value="Unassembled WGS sequence"/>
</dbReference>
<dbReference type="GO" id="GO:0016491">
    <property type="term" value="F:oxidoreductase activity"/>
    <property type="evidence" value="ECO:0007669"/>
    <property type="project" value="InterPro"/>
</dbReference>
<keyword evidence="8" id="KW-1185">Reference proteome</keyword>
<dbReference type="InterPro" id="IPR013740">
    <property type="entry name" value="Redoxin"/>
</dbReference>
<comment type="subcellular location">
    <subcellularLocation>
        <location evidence="1">Cell envelope</location>
    </subcellularLocation>
</comment>
<dbReference type="PANTHER" id="PTHR42852:SF6">
    <property type="entry name" value="THIOL:DISULFIDE INTERCHANGE PROTEIN DSBE"/>
    <property type="match status" value="1"/>
</dbReference>
<feature type="domain" description="Thioredoxin" evidence="6">
    <location>
        <begin position="59"/>
        <end position="203"/>
    </location>
</feature>
<dbReference type="AlphaFoldDB" id="A0A0N0GXR4"/>
<dbReference type="RefSeq" id="WP_053925959.1">
    <property type="nucleotide sequence ID" value="NZ_LGKG01000151.1"/>
</dbReference>
<evidence type="ECO:0000256" key="3">
    <source>
        <dbReference type="ARBA" id="ARBA00022968"/>
    </source>
</evidence>
<evidence type="ECO:0000256" key="2">
    <source>
        <dbReference type="ARBA" id="ARBA00022748"/>
    </source>
</evidence>
<keyword evidence="5" id="KW-0676">Redox-active center</keyword>
<dbReference type="PROSITE" id="PS51257">
    <property type="entry name" value="PROKAR_LIPOPROTEIN"/>
    <property type="match status" value="1"/>
</dbReference>
<dbReference type="InterPro" id="IPR036249">
    <property type="entry name" value="Thioredoxin-like_sf"/>
</dbReference>
<dbReference type="EMBL" id="LGKG01000151">
    <property type="protein sequence ID" value="KPC61182.1"/>
    <property type="molecule type" value="Genomic_DNA"/>
</dbReference>
<protein>
    <submittedName>
        <fullName evidence="7">Redoxin domain-containing protein</fullName>
    </submittedName>
</protein>
<keyword evidence="2" id="KW-0201">Cytochrome c-type biogenesis</keyword>
<evidence type="ECO:0000259" key="6">
    <source>
        <dbReference type="PROSITE" id="PS51352"/>
    </source>
</evidence>
<dbReference type="SUPFAM" id="SSF52833">
    <property type="entry name" value="Thioredoxin-like"/>
    <property type="match status" value="1"/>
</dbReference>
<evidence type="ECO:0000313" key="8">
    <source>
        <dbReference type="Proteomes" id="UP000037982"/>
    </source>
</evidence>
<dbReference type="GO" id="GO:0017004">
    <property type="term" value="P:cytochrome complex assembly"/>
    <property type="evidence" value="ECO:0007669"/>
    <property type="project" value="UniProtKB-KW"/>
</dbReference>